<proteinExistence type="predicted"/>
<comment type="caution">
    <text evidence="1">The sequence shown here is derived from an EMBL/GenBank/DDBJ whole genome shotgun (WGS) entry which is preliminary data.</text>
</comment>
<organism evidence="1 2">
    <name type="scientific">Pararge aegeria aegeria</name>
    <dbReference type="NCBI Taxonomy" id="348720"/>
    <lineage>
        <taxon>Eukaryota</taxon>
        <taxon>Metazoa</taxon>
        <taxon>Ecdysozoa</taxon>
        <taxon>Arthropoda</taxon>
        <taxon>Hexapoda</taxon>
        <taxon>Insecta</taxon>
        <taxon>Pterygota</taxon>
        <taxon>Neoptera</taxon>
        <taxon>Endopterygota</taxon>
        <taxon>Lepidoptera</taxon>
        <taxon>Glossata</taxon>
        <taxon>Ditrysia</taxon>
        <taxon>Papilionoidea</taxon>
        <taxon>Nymphalidae</taxon>
        <taxon>Satyrinae</taxon>
        <taxon>Satyrini</taxon>
        <taxon>Parargina</taxon>
        <taxon>Pararge</taxon>
    </lineage>
</organism>
<dbReference type="EMBL" id="CAKXAJ010025576">
    <property type="protein sequence ID" value="CAH2241405.1"/>
    <property type="molecule type" value="Genomic_DNA"/>
</dbReference>
<evidence type="ECO:0000313" key="1">
    <source>
        <dbReference type="EMBL" id="CAH2241405.1"/>
    </source>
</evidence>
<dbReference type="Proteomes" id="UP000838756">
    <property type="component" value="Unassembled WGS sequence"/>
</dbReference>
<gene>
    <name evidence="1" type="primary">jg15602</name>
    <name evidence="1" type="ORF">PAEG_LOCUS17842</name>
</gene>
<evidence type="ECO:0000313" key="2">
    <source>
        <dbReference type="Proteomes" id="UP000838756"/>
    </source>
</evidence>
<accession>A0A8S4RSL9</accession>
<dbReference type="AlphaFoldDB" id="A0A8S4RSL9"/>
<reference evidence="1" key="1">
    <citation type="submission" date="2022-03" db="EMBL/GenBank/DDBJ databases">
        <authorList>
            <person name="Lindestad O."/>
        </authorList>
    </citation>
    <scope>NUCLEOTIDE SEQUENCE</scope>
</reference>
<sequence length="77" mass="7958">MHLELDRAVVTMKGTLSLSSLSASSTARELAAGAASSAAEASRSTLAYIVRVGGERVHTRDCSLLNTYSSDPADCIG</sequence>
<name>A0A8S4RSL9_9NEOP</name>
<protein>
    <submittedName>
        <fullName evidence="1">Jg15602 protein</fullName>
    </submittedName>
</protein>
<keyword evidence="2" id="KW-1185">Reference proteome</keyword>